<evidence type="ECO:0000256" key="1">
    <source>
        <dbReference type="SAM" id="MobiDB-lite"/>
    </source>
</evidence>
<dbReference type="AlphaFoldDB" id="A0AAN6S891"/>
<feature type="region of interest" description="Disordered" evidence="1">
    <location>
        <begin position="169"/>
        <end position="190"/>
    </location>
</feature>
<proteinExistence type="predicted"/>
<gene>
    <name evidence="2" type="ORF">QBC46DRAFT_415742</name>
</gene>
<dbReference type="Proteomes" id="UP001303473">
    <property type="component" value="Unassembled WGS sequence"/>
</dbReference>
<protein>
    <submittedName>
        <fullName evidence="2">Uncharacterized protein</fullName>
    </submittedName>
</protein>
<dbReference type="EMBL" id="MU853761">
    <property type="protein sequence ID" value="KAK3944120.1"/>
    <property type="molecule type" value="Genomic_DNA"/>
</dbReference>
<name>A0AAN6S891_9PEZI</name>
<accession>A0AAN6S891</accession>
<organism evidence="2 3">
    <name type="scientific">Diplogelasinospora grovesii</name>
    <dbReference type="NCBI Taxonomy" id="303347"/>
    <lineage>
        <taxon>Eukaryota</taxon>
        <taxon>Fungi</taxon>
        <taxon>Dikarya</taxon>
        <taxon>Ascomycota</taxon>
        <taxon>Pezizomycotina</taxon>
        <taxon>Sordariomycetes</taxon>
        <taxon>Sordariomycetidae</taxon>
        <taxon>Sordariales</taxon>
        <taxon>Diplogelasinosporaceae</taxon>
        <taxon>Diplogelasinospora</taxon>
    </lineage>
</organism>
<keyword evidence="3" id="KW-1185">Reference proteome</keyword>
<comment type="caution">
    <text evidence="2">The sequence shown here is derived from an EMBL/GenBank/DDBJ whole genome shotgun (WGS) entry which is preliminary data.</text>
</comment>
<sequence>MSASGSESPTAKTKLGTPMLGSAGASSAKLQENDAEEAIRAVGRLASSTMSWKKEASSQTWKFPSDRISHLDIRRTGSQARRRLCVVYQTRHSRPQLHQTKALTSSQPSQNRTGVTQAYRQPSYLLPPPPSFLRTPRSTLSIEPLPCQGNACRIQAGHSQYRSDIRADSRHNGWQVTRRPSLPSPQPASQSYMGLRYRFGHVIGRMTGRGKGEPQPGATVRRLWCMLTELQVPFAFHTKTAQHRYGRPERKEAHSRIPRRLYGGNVVKSTRAPTLG</sequence>
<evidence type="ECO:0000313" key="3">
    <source>
        <dbReference type="Proteomes" id="UP001303473"/>
    </source>
</evidence>
<evidence type="ECO:0000313" key="2">
    <source>
        <dbReference type="EMBL" id="KAK3944120.1"/>
    </source>
</evidence>
<feature type="compositionally biased region" description="Polar residues" evidence="1">
    <location>
        <begin position="1"/>
        <end position="11"/>
    </location>
</feature>
<reference evidence="3" key="1">
    <citation type="journal article" date="2023" name="Mol. Phylogenet. Evol.">
        <title>Genome-scale phylogeny and comparative genomics of the fungal order Sordariales.</title>
        <authorList>
            <person name="Hensen N."/>
            <person name="Bonometti L."/>
            <person name="Westerberg I."/>
            <person name="Brannstrom I.O."/>
            <person name="Guillou S."/>
            <person name="Cros-Aarteil S."/>
            <person name="Calhoun S."/>
            <person name="Haridas S."/>
            <person name="Kuo A."/>
            <person name="Mondo S."/>
            <person name="Pangilinan J."/>
            <person name="Riley R."/>
            <person name="LaButti K."/>
            <person name="Andreopoulos B."/>
            <person name="Lipzen A."/>
            <person name="Chen C."/>
            <person name="Yan M."/>
            <person name="Daum C."/>
            <person name="Ng V."/>
            <person name="Clum A."/>
            <person name="Steindorff A."/>
            <person name="Ohm R.A."/>
            <person name="Martin F."/>
            <person name="Silar P."/>
            <person name="Natvig D.O."/>
            <person name="Lalanne C."/>
            <person name="Gautier V."/>
            <person name="Ament-Velasquez S.L."/>
            <person name="Kruys A."/>
            <person name="Hutchinson M.I."/>
            <person name="Powell A.J."/>
            <person name="Barry K."/>
            <person name="Miller A.N."/>
            <person name="Grigoriev I.V."/>
            <person name="Debuchy R."/>
            <person name="Gladieux P."/>
            <person name="Hiltunen Thoren M."/>
            <person name="Johannesson H."/>
        </authorList>
    </citation>
    <scope>NUCLEOTIDE SEQUENCE [LARGE SCALE GENOMIC DNA]</scope>
    <source>
        <strain evidence="3">CBS 340.73</strain>
    </source>
</reference>
<feature type="region of interest" description="Disordered" evidence="1">
    <location>
        <begin position="1"/>
        <end position="31"/>
    </location>
</feature>